<dbReference type="InterPro" id="IPR009061">
    <property type="entry name" value="DNA-bd_dom_put_sf"/>
</dbReference>
<evidence type="ECO:0000256" key="6">
    <source>
        <dbReference type="ARBA" id="ARBA00022598"/>
    </source>
</evidence>
<dbReference type="Pfam" id="PF03483">
    <property type="entry name" value="B3_4"/>
    <property type="match status" value="1"/>
</dbReference>
<dbReference type="InterPro" id="IPR005147">
    <property type="entry name" value="tRNA_synthase_B5-dom"/>
</dbReference>
<evidence type="ECO:0000256" key="7">
    <source>
        <dbReference type="ARBA" id="ARBA00022723"/>
    </source>
</evidence>
<dbReference type="Pfam" id="PF17759">
    <property type="entry name" value="tRNA_synthFbeta"/>
    <property type="match status" value="1"/>
</dbReference>
<keyword evidence="4 15" id="KW-0963">Cytoplasm</keyword>
<dbReference type="CDD" id="cd00769">
    <property type="entry name" value="PheRS_beta_core"/>
    <property type="match status" value="1"/>
</dbReference>
<dbReference type="Pfam" id="PF03147">
    <property type="entry name" value="FDX-ACB"/>
    <property type="match status" value="1"/>
</dbReference>
<dbReference type="EC" id="6.1.1.20" evidence="15"/>
<dbReference type="InterPro" id="IPR036690">
    <property type="entry name" value="Fdx_antiC-bd_sf"/>
</dbReference>
<evidence type="ECO:0000256" key="12">
    <source>
        <dbReference type="ARBA" id="ARBA00022917"/>
    </source>
</evidence>
<dbReference type="RefSeq" id="WP_114045315.1">
    <property type="nucleotide sequence ID" value="NZ_CP025198.1"/>
</dbReference>
<keyword evidence="12 15" id="KW-0648">Protein biosynthesis</keyword>
<dbReference type="InterPro" id="IPR045864">
    <property type="entry name" value="aa-tRNA-synth_II/BPL/LPL"/>
</dbReference>
<dbReference type="SMART" id="SM00874">
    <property type="entry name" value="B5"/>
    <property type="match status" value="1"/>
</dbReference>
<dbReference type="Proteomes" id="UP000251995">
    <property type="component" value="Chromosome"/>
</dbReference>
<comment type="similarity">
    <text evidence="2 15">Belongs to the phenylalanyl-tRNA synthetase beta subunit family. Type 1 subfamily.</text>
</comment>
<evidence type="ECO:0000259" key="17">
    <source>
        <dbReference type="PROSITE" id="PS50886"/>
    </source>
</evidence>
<evidence type="ECO:0000256" key="5">
    <source>
        <dbReference type="ARBA" id="ARBA00022555"/>
    </source>
</evidence>
<dbReference type="Pfam" id="PF03484">
    <property type="entry name" value="B5"/>
    <property type="match status" value="1"/>
</dbReference>
<dbReference type="PANTHER" id="PTHR10947">
    <property type="entry name" value="PHENYLALANYL-TRNA SYNTHETASE BETA CHAIN AND LEUCINE-RICH REPEAT-CONTAINING PROTEIN 47"/>
    <property type="match status" value="1"/>
</dbReference>
<dbReference type="InterPro" id="IPR045060">
    <property type="entry name" value="Phe-tRNA-ligase_IIc_bsu"/>
</dbReference>
<keyword evidence="10 15" id="KW-0460">Magnesium</keyword>
<dbReference type="PROSITE" id="PS51447">
    <property type="entry name" value="FDX_ACB"/>
    <property type="match status" value="1"/>
</dbReference>
<dbReference type="NCBIfam" id="TIGR00472">
    <property type="entry name" value="pheT_bact"/>
    <property type="match status" value="1"/>
</dbReference>
<evidence type="ECO:0000259" key="18">
    <source>
        <dbReference type="PROSITE" id="PS51447"/>
    </source>
</evidence>
<evidence type="ECO:0000256" key="14">
    <source>
        <dbReference type="ARBA" id="ARBA00049255"/>
    </source>
</evidence>
<dbReference type="PANTHER" id="PTHR10947:SF0">
    <property type="entry name" value="PHENYLALANINE--TRNA LIGASE BETA SUBUNIT"/>
    <property type="match status" value="1"/>
</dbReference>
<dbReference type="CDD" id="cd02796">
    <property type="entry name" value="tRNA_bind_bactPheRS"/>
    <property type="match status" value="1"/>
</dbReference>
<feature type="binding site" evidence="15">
    <location>
        <position position="483"/>
    </location>
    <ligand>
        <name>Mg(2+)</name>
        <dbReference type="ChEBI" id="CHEBI:18420"/>
        <note>shared with alpha subunit</note>
    </ligand>
</feature>
<dbReference type="Gene3D" id="3.30.70.380">
    <property type="entry name" value="Ferrodoxin-fold anticodon-binding domain"/>
    <property type="match status" value="1"/>
</dbReference>
<dbReference type="InterPro" id="IPR005121">
    <property type="entry name" value="Fdx_antiC-bd"/>
</dbReference>
<dbReference type="SUPFAM" id="SSF46955">
    <property type="entry name" value="Putative DNA-binding domain"/>
    <property type="match status" value="1"/>
</dbReference>
<dbReference type="SUPFAM" id="SSF56037">
    <property type="entry name" value="PheT/TilS domain"/>
    <property type="match status" value="1"/>
</dbReference>
<keyword evidence="8 15" id="KW-0547">Nucleotide-binding</keyword>
<comment type="catalytic activity">
    <reaction evidence="14 15">
        <text>tRNA(Phe) + L-phenylalanine + ATP = L-phenylalanyl-tRNA(Phe) + AMP + diphosphate + H(+)</text>
        <dbReference type="Rhea" id="RHEA:19413"/>
        <dbReference type="Rhea" id="RHEA-COMP:9668"/>
        <dbReference type="Rhea" id="RHEA-COMP:9699"/>
        <dbReference type="ChEBI" id="CHEBI:15378"/>
        <dbReference type="ChEBI" id="CHEBI:30616"/>
        <dbReference type="ChEBI" id="CHEBI:33019"/>
        <dbReference type="ChEBI" id="CHEBI:58095"/>
        <dbReference type="ChEBI" id="CHEBI:78442"/>
        <dbReference type="ChEBI" id="CHEBI:78531"/>
        <dbReference type="ChEBI" id="CHEBI:456215"/>
        <dbReference type="EC" id="6.1.1.20"/>
    </reaction>
</comment>
<keyword evidence="7 15" id="KW-0479">Metal-binding</keyword>
<accession>A0A344UVZ2</accession>
<dbReference type="Gene3D" id="2.40.50.140">
    <property type="entry name" value="Nucleic acid-binding proteins"/>
    <property type="match status" value="1"/>
</dbReference>
<dbReference type="GO" id="GO:0005524">
    <property type="term" value="F:ATP binding"/>
    <property type="evidence" value="ECO:0007669"/>
    <property type="project" value="UniProtKB-UniRule"/>
</dbReference>
<feature type="domain" description="FDX-ACB" evidence="18">
    <location>
        <begin position="745"/>
        <end position="838"/>
    </location>
</feature>
<dbReference type="AlphaFoldDB" id="A0A344UVZ2"/>
<dbReference type="PROSITE" id="PS51483">
    <property type="entry name" value="B5"/>
    <property type="match status" value="1"/>
</dbReference>
<keyword evidence="5 16" id="KW-0820">tRNA-binding</keyword>
<keyword evidence="6 15" id="KW-0436">Ligase</keyword>
<dbReference type="InterPro" id="IPR005146">
    <property type="entry name" value="B3/B4_tRNA-bd"/>
</dbReference>
<dbReference type="GO" id="GO:0004826">
    <property type="term" value="F:phenylalanine-tRNA ligase activity"/>
    <property type="evidence" value="ECO:0007669"/>
    <property type="project" value="UniProtKB-UniRule"/>
</dbReference>
<gene>
    <name evidence="15 20" type="primary">pheT</name>
    <name evidence="20" type="ORF">JS278_02291</name>
</gene>
<keyword evidence="13 15" id="KW-0030">Aminoacyl-tRNA synthetase</keyword>
<feature type="binding site" evidence="15">
    <location>
        <position position="480"/>
    </location>
    <ligand>
        <name>Mg(2+)</name>
        <dbReference type="ChEBI" id="CHEBI:18420"/>
        <note>shared with alpha subunit</note>
    </ligand>
</feature>
<comment type="cofactor">
    <cofactor evidence="15">
        <name>Mg(2+)</name>
        <dbReference type="ChEBI" id="CHEBI:18420"/>
    </cofactor>
    <text evidence="15">Binds 2 magnesium ions per tetramer.</text>
</comment>
<evidence type="ECO:0000256" key="13">
    <source>
        <dbReference type="ARBA" id="ARBA00023146"/>
    </source>
</evidence>
<evidence type="ECO:0000259" key="19">
    <source>
        <dbReference type="PROSITE" id="PS51483"/>
    </source>
</evidence>
<dbReference type="PROSITE" id="PS50886">
    <property type="entry name" value="TRBD"/>
    <property type="match status" value="1"/>
</dbReference>
<dbReference type="InterPro" id="IPR002547">
    <property type="entry name" value="tRNA-bd_dom"/>
</dbReference>
<evidence type="ECO:0000256" key="2">
    <source>
        <dbReference type="ARBA" id="ARBA00008653"/>
    </source>
</evidence>
<dbReference type="InterPro" id="IPR041616">
    <property type="entry name" value="PheRS_beta_core"/>
</dbReference>
<evidence type="ECO:0000256" key="4">
    <source>
        <dbReference type="ARBA" id="ARBA00022490"/>
    </source>
</evidence>
<dbReference type="HAMAP" id="MF_00283">
    <property type="entry name" value="Phe_tRNA_synth_beta1"/>
    <property type="match status" value="1"/>
</dbReference>
<feature type="domain" description="TRNA-binding" evidence="17">
    <location>
        <begin position="42"/>
        <end position="166"/>
    </location>
</feature>
<dbReference type="SUPFAM" id="SSF50249">
    <property type="entry name" value="Nucleic acid-binding proteins"/>
    <property type="match status" value="1"/>
</dbReference>
<comment type="subunit">
    <text evidence="3 15">Tetramer of two alpha and two beta subunits.</text>
</comment>
<dbReference type="GO" id="GO:0006432">
    <property type="term" value="P:phenylalanyl-tRNA aminoacylation"/>
    <property type="evidence" value="ECO:0007669"/>
    <property type="project" value="UniProtKB-UniRule"/>
</dbReference>
<dbReference type="Gene3D" id="3.30.930.10">
    <property type="entry name" value="Bira Bifunctional Protein, Domain 2"/>
    <property type="match status" value="1"/>
</dbReference>
<dbReference type="KEGG" id="acij:JS278_02291"/>
<dbReference type="Gene3D" id="3.30.56.10">
    <property type="match status" value="2"/>
</dbReference>
<dbReference type="GO" id="GO:0000287">
    <property type="term" value="F:magnesium ion binding"/>
    <property type="evidence" value="ECO:0007669"/>
    <property type="project" value="UniProtKB-UniRule"/>
</dbReference>
<evidence type="ECO:0000256" key="16">
    <source>
        <dbReference type="PROSITE-ProRule" id="PRU00209"/>
    </source>
</evidence>
<evidence type="ECO:0000313" key="21">
    <source>
        <dbReference type="Proteomes" id="UP000251995"/>
    </source>
</evidence>
<evidence type="ECO:0000256" key="3">
    <source>
        <dbReference type="ARBA" id="ARBA00011209"/>
    </source>
</evidence>
<evidence type="ECO:0000256" key="1">
    <source>
        <dbReference type="ARBA" id="ARBA00004496"/>
    </source>
</evidence>
<evidence type="ECO:0000256" key="8">
    <source>
        <dbReference type="ARBA" id="ARBA00022741"/>
    </source>
</evidence>
<dbReference type="InterPro" id="IPR012340">
    <property type="entry name" value="NA-bd_OB-fold"/>
</dbReference>
<feature type="binding site" evidence="15">
    <location>
        <position position="474"/>
    </location>
    <ligand>
        <name>Mg(2+)</name>
        <dbReference type="ChEBI" id="CHEBI:18420"/>
        <note>shared with alpha subunit</note>
    </ligand>
</feature>
<evidence type="ECO:0000256" key="10">
    <source>
        <dbReference type="ARBA" id="ARBA00022842"/>
    </source>
</evidence>
<keyword evidence="9 15" id="KW-0067">ATP-binding</keyword>
<dbReference type="InterPro" id="IPR004532">
    <property type="entry name" value="Phe-tRNA-ligase_IIc_bsu_bact"/>
</dbReference>
<evidence type="ECO:0000256" key="9">
    <source>
        <dbReference type="ARBA" id="ARBA00022840"/>
    </source>
</evidence>
<keyword evidence="11 16" id="KW-0694">RNA-binding</keyword>
<protein>
    <recommendedName>
        <fullName evidence="15">Phenylalanine--tRNA ligase beta subunit</fullName>
        <ecNumber evidence="15">6.1.1.20</ecNumber>
    </recommendedName>
    <alternativeName>
        <fullName evidence="15">Phenylalanyl-tRNA synthetase beta subunit</fullName>
        <shortName evidence="15">PheRS</shortName>
    </alternativeName>
</protein>
<feature type="binding site" evidence="15">
    <location>
        <position position="484"/>
    </location>
    <ligand>
        <name>Mg(2+)</name>
        <dbReference type="ChEBI" id="CHEBI:18420"/>
        <note>shared with alpha subunit</note>
    </ligand>
</feature>
<dbReference type="Pfam" id="PF01588">
    <property type="entry name" value="tRNA_bind"/>
    <property type="match status" value="1"/>
</dbReference>
<dbReference type="SMART" id="SM00873">
    <property type="entry name" value="B3_4"/>
    <property type="match status" value="1"/>
</dbReference>
<dbReference type="FunFam" id="3.30.70.380:FF:000001">
    <property type="entry name" value="Phenylalanine--tRNA ligase beta subunit"/>
    <property type="match status" value="1"/>
</dbReference>
<dbReference type="GO" id="GO:0009328">
    <property type="term" value="C:phenylalanine-tRNA ligase complex"/>
    <property type="evidence" value="ECO:0007669"/>
    <property type="project" value="TreeGrafter"/>
</dbReference>
<organism evidence="20 21">
    <name type="scientific">Acidipropionibacterium virtanenii</name>
    <dbReference type="NCBI Taxonomy" id="2057246"/>
    <lineage>
        <taxon>Bacteria</taxon>
        <taxon>Bacillati</taxon>
        <taxon>Actinomycetota</taxon>
        <taxon>Actinomycetes</taxon>
        <taxon>Propionibacteriales</taxon>
        <taxon>Propionibacteriaceae</taxon>
        <taxon>Acidipropionibacterium</taxon>
    </lineage>
</organism>
<dbReference type="GO" id="GO:0000049">
    <property type="term" value="F:tRNA binding"/>
    <property type="evidence" value="ECO:0007669"/>
    <property type="project" value="UniProtKB-UniRule"/>
</dbReference>
<name>A0A344UVZ2_9ACTN</name>
<sequence>MRVPMSWLKAMIDLPEGTATSDVAALITEHTAAVERIEVIGGEVSGPVVVGRVVSAEPQPQKNGKTIMWCRVDVGAELNAQGHAKNADGADAGRGIVCGAHNFAVGDLVVVALPGAELPGGFAISARKTYGHMSDGMICASDELGTGTDHTGIIVLPESIDGRPLDPGEDARQILGIPEDVLEIDVTPDIGYCMSIRGIARELAQVMGIHFSDPYREAPVGPVEGPVQVRIDDPACSQFVALPVTGLDPRATTPSYIADRVARAGMRPINLAVDVTNYVMIESGQPLHAYDQDKVSGAIVVRRAAEGEHLVTLDDTDRTLDPDDLLITDDSGPIGLAGVMGGAATEMTGESTSIILEGAHFEGTAVARSYRRHRLGSEASRRFERGVDPVCAHTAVIRAAELLKLHGGARIGTPTIVGEVAAMPQCHISSDLPGRILGIPVTREKVIEILSASRVQVTALGDTLSLVPPTWRPDLVDPYDYVEEVGRKLGFDQIEPAEPPVTAGTGLTAAQRGRRAALAAVAGAGFVEVISLPFIGDAELDAMGLPPDDDRRRTVALANPLDDTRRYLRTSLLPGLFQAVTRNLSRSQDDLALFECGTIFLSTGSAPAPRPSVEHRPSDEELDAISASLPDQPRMLAGVLTGDWRPQGWRGEARAADWTHAVMLATEAAAAVGLRLERRSEQRAPWHPGRCAGLVVEGELIGCAGELHPQVCKAAGLPARSCAVELDLDALLAAAPHTGEISQLSGFPVAKEDVALVVEESVPSESVRQALILGAGPLLESVELFDVYTGSQVGQGHKSLAFNLRLRALDRTLTDADAARARDAAVGEATRQFGAELRS</sequence>
<dbReference type="Gene3D" id="3.50.40.10">
    <property type="entry name" value="Phenylalanyl-trna Synthetase, Chain B, domain 3"/>
    <property type="match status" value="1"/>
</dbReference>
<evidence type="ECO:0000256" key="11">
    <source>
        <dbReference type="ARBA" id="ARBA00022884"/>
    </source>
</evidence>
<reference evidence="20 21" key="1">
    <citation type="submission" date="2017-12" db="EMBL/GenBank/DDBJ databases">
        <title>The whole genome sequence of the Acidipropionibacterium virtanenii sp. nov. type strain JS278.</title>
        <authorList>
            <person name="Laine P."/>
            <person name="Deptula P."/>
            <person name="Varmanen P."/>
            <person name="Auvinen P."/>
        </authorList>
    </citation>
    <scope>NUCLEOTIDE SEQUENCE [LARGE SCALE GENOMIC DNA]</scope>
    <source>
        <strain evidence="20 21">JS278</strain>
    </source>
</reference>
<proteinExistence type="inferred from homology"/>
<evidence type="ECO:0000256" key="15">
    <source>
        <dbReference type="HAMAP-Rule" id="MF_00283"/>
    </source>
</evidence>
<dbReference type="OrthoDB" id="9805455at2"/>
<dbReference type="EMBL" id="CP025198">
    <property type="protein sequence ID" value="AXE39440.1"/>
    <property type="molecule type" value="Genomic_DNA"/>
</dbReference>
<dbReference type="SUPFAM" id="SSF55681">
    <property type="entry name" value="Class II aaRS and biotin synthetases"/>
    <property type="match status" value="1"/>
</dbReference>
<comment type="subcellular location">
    <subcellularLocation>
        <location evidence="1 15">Cytoplasm</location>
    </subcellularLocation>
</comment>
<feature type="domain" description="B5" evidence="19">
    <location>
        <begin position="421"/>
        <end position="496"/>
    </location>
</feature>
<dbReference type="InterPro" id="IPR020825">
    <property type="entry name" value="Phe-tRNA_synthase-like_B3/B4"/>
</dbReference>
<evidence type="ECO:0000313" key="20">
    <source>
        <dbReference type="EMBL" id="AXE39440.1"/>
    </source>
</evidence>
<keyword evidence="21" id="KW-1185">Reference proteome</keyword>
<dbReference type="SMART" id="SM00896">
    <property type="entry name" value="FDX-ACB"/>
    <property type="match status" value="1"/>
</dbReference>
<dbReference type="SUPFAM" id="SSF54991">
    <property type="entry name" value="Anticodon-binding domain of PheRS"/>
    <property type="match status" value="1"/>
</dbReference>
<dbReference type="InterPro" id="IPR033714">
    <property type="entry name" value="tRNA_bind_bactPheRS"/>
</dbReference>